<proteinExistence type="predicted"/>
<sequence length="364" mass="41031">MSRVNYILCAVVVLLVVVEYTAGHGYHGRGYGPGRGYGQHHHHHRHRHHHYNPVRISLTIFDPKGMEVYVRRPNDSVQYFALEMNINEQNGGSPDVVLNTTEVVYGKYIMQDTEVVIKPGDFLNVTWSMGLAEGNATSGNQMLRVYQSMIKRNCTCEADTLPGTRVTTTPASISSIPPWSRPRTTGVPQRATRPTTTTETPTSSYNTLEFEGTDFGEPDSYDSMDQFDCEIDPSTNLCRATLFDERFGGQPQKLIAKPNRVDEVRALKGIIDSLLKQPCRRQPRSTLLTLANPQYSVDSSIDWLKYVRRSLGEESKLKSLASSAIRSARPRGDVIVFEMETQQDKLMLLYLCKEIGMSNVKDYD</sequence>
<feature type="chain" id="PRO_5042533533" description="CBM39 domain-containing protein" evidence="2">
    <location>
        <begin position="24"/>
        <end position="364"/>
    </location>
</feature>
<dbReference type="AlphaFoldDB" id="A0AAG5DU08"/>
<dbReference type="Proteomes" id="UP000075880">
    <property type="component" value="Unassembled WGS sequence"/>
</dbReference>
<organism evidence="4 5">
    <name type="scientific">Anopheles atroparvus</name>
    <name type="common">European mosquito</name>
    <dbReference type="NCBI Taxonomy" id="41427"/>
    <lineage>
        <taxon>Eukaryota</taxon>
        <taxon>Metazoa</taxon>
        <taxon>Ecdysozoa</taxon>
        <taxon>Arthropoda</taxon>
        <taxon>Hexapoda</taxon>
        <taxon>Insecta</taxon>
        <taxon>Pterygota</taxon>
        <taxon>Neoptera</taxon>
        <taxon>Endopterygota</taxon>
        <taxon>Diptera</taxon>
        <taxon>Nematocera</taxon>
        <taxon>Culicoidea</taxon>
        <taxon>Culicidae</taxon>
        <taxon>Anophelinae</taxon>
        <taxon>Anopheles</taxon>
    </lineage>
</organism>
<accession>A0AAG5DU08</accession>
<evidence type="ECO:0000256" key="2">
    <source>
        <dbReference type="SAM" id="SignalP"/>
    </source>
</evidence>
<feature type="signal peptide" evidence="2">
    <location>
        <begin position="1"/>
        <end position="23"/>
    </location>
</feature>
<reference evidence="4" key="1">
    <citation type="submission" date="2024-04" db="UniProtKB">
        <authorList>
            <consortium name="EnsemblMetazoa"/>
        </authorList>
    </citation>
    <scope>IDENTIFICATION</scope>
    <source>
        <strain evidence="4">EBRO</strain>
    </source>
</reference>
<dbReference type="Gene3D" id="2.60.40.2140">
    <property type="entry name" value="Beta-1,3-glucan-recognition protein, N-terminal domain"/>
    <property type="match status" value="1"/>
</dbReference>
<evidence type="ECO:0000259" key="3">
    <source>
        <dbReference type="PROSITE" id="PS51969"/>
    </source>
</evidence>
<dbReference type="EnsemblMetazoa" id="ENSAATROPT016244">
    <property type="protein sequence ID" value="ENSAATROPP014269"/>
    <property type="gene ID" value="ENSAATROPG013290"/>
</dbReference>
<keyword evidence="5" id="KW-1185">Reference proteome</keyword>
<feature type="region of interest" description="Disordered" evidence="1">
    <location>
        <begin position="165"/>
        <end position="212"/>
    </location>
</feature>
<feature type="compositionally biased region" description="Low complexity" evidence="1">
    <location>
        <begin position="192"/>
        <end position="202"/>
    </location>
</feature>
<evidence type="ECO:0000313" key="4">
    <source>
        <dbReference type="EnsemblMetazoa" id="ENSAATROPP014269"/>
    </source>
</evidence>
<evidence type="ECO:0000256" key="1">
    <source>
        <dbReference type="SAM" id="MobiDB-lite"/>
    </source>
</evidence>
<dbReference type="GO" id="GO:0030246">
    <property type="term" value="F:carbohydrate binding"/>
    <property type="evidence" value="ECO:0007669"/>
    <property type="project" value="InterPro"/>
</dbReference>
<keyword evidence="2" id="KW-0732">Signal</keyword>
<evidence type="ECO:0000313" key="5">
    <source>
        <dbReference type="Proteomes" id="UP000075880"/>
    </source>
</evidence>
<protein>
    <recommendedName>
        <fullName evidence="3">CBM39 domain-containing protein</fullName>
    </recommendedName>
</protein>
<feature type="compositionally biased region" description="Low complexity" evidence="1">
    <location>
        <begin position="167"/>
        <end position="185"/>
    </location>
</feature>
<feature type="domain" description="CBM39" evidence="3">
    <location>
        <begin position="51"/>
        <end position="151"/>
    </location>
</feature>
<name>A0AAG5DU08_ANOAO</name>
<dbReference type="InterPro" id="IPR043030">
    <property type="entry name" value="BGBP_N_sf"/>
</dbReference>
<dbReference type="InterPro" id="IPR031756">
    <property type="entry name" value="BGBP_N"/>
</dbReference>
<dbReference type="Pfam" id="PF15886">
    <property type="entry name" value="CBM39"/>
    <property type="match status" value="1"/>
</dbReference>
<dbReference type="PROSITE" id="PS51969">
    <property type="entry name" value="CBM39"/>
    <property type="match status" value="1"/>
</dbReference>